<name>A0A9W9W7J1_9EURO</name>
<feature type="transmembrane region" description="Helical" evidence="8">
    <location>
        <begin position="461"/>
        <end position="477"/>
    </location>
</feature>
<dbReference type="GO" id="GO:0046873">
    <property type="term" value="F:metal ion transmembrane transporter activity"/>
    <property type="evidence" value="ECO:0007669"/>
    <property type="project" value="InterPro"/>
</dbReference>
<feature type="transmembrane region" description="Helical" evidence="8">
    <location>
        <begin position="88"/>
        <end position="112"/>
    </location>
</feature>
<evidence type="ECO:0000313" key="9">
    <source>
        <dbReference type="EMBL" id="KAJ5407794.1"/>
    </source>
</evidence>
<feature type="transmembrane region" description="Helical" evidence="8">
    <location>
        <begin position="229"/>
        <end position="247"/>
    </location>
</feature>
<keyword evidence="6 8" id="KW-0472">Membrane</keyword>
<evidence type="ECO:0000256" key="6">
    <source>
        <dbReference type="ARBA" id="ARBA00023136"/>
    </source>
</evidence>
<dbReference type="GeneID" id="81365294"/>
<accession>A0A9W9W7J1</accession>
<dbReference type="Pfam" id="PF02535">
    <property type="entry name" value="Zip"/>
    <property type="match status" value="1"/>
</dbReference>
<keyword evidence="10" id="KW-1185">Reference proteome</keyword>
<feature type="compositionally biased region" description="Polar residues" evidence="7">
    <location>
        <begin position="650"/>
        <end position="659"/>
    </location>
</feature>
<feature type="transmembrane region" description="Helical" evidence="8">
    <location>
        <begin position="624"/>
        <end position="644"/>
    </location>
</feature>
<dbReference type="Pfam" id="PF04479">
    <property type="entry name" value="RTA1"/>
    <property type="match status" value="1"/>
</dbReference>
<feature type="transmembrane region" description="Helical" evidence="8">
    <location>
        <begin position="592"/>
        <end position="612"/>
    </location>
</feature>
<reference evidence="9" key="2">
    <citation type="journal article" date="2023" name="IMA Fungus">
        <title>Comparative genomic study of the Penicillium genus elucidates a diverse pangenome and 15 lateral gene transfer events.</title>
        <authorList>
            <person name="Petersen C."/>
            <person name="Sorensen T."/>
            <person name="Nielsen M.R."/>
            <person name="Sondergaard T.E."/>
            <person name="Sorensen J.L."/>
            <person name="Fitzpatrick D.A."/>
            <person name="Frisvad J.C."/>
            <person name="Nielsen K.L."/>
        </authorList>
    </citation>
    <scope>NUCLEOTIDE SEQUENCE</scope>
    <source>
        <strain evidence="9">IBT 29677</strain>
    </source>
</reference>
<feature type="transmembrane region" description="Helical" evidence="8">
    <location>
        <begin position="267"/>
        <end position="285"/>
    </location>
</feature>
<evidence type="ECO:0000256" key="5">
    <source>
        <dbReference type="ARBA" id="ARBA00023034"/>
    </source>
</evidence>
<dbReference type="EMBL" id="JAPZBU010000004">
    <property type="protein sequence ID" value="KAJ5407794.1"/>
    <property type="molecule type" value="Genomic_DNA"/>
</dbReference>
<feature type="transmembrane region" description="Helical" evidence="8">
    <location>
        <begin position="49"/>
        <end position="68"/>
    </location>
</feature>
<dbReference type="AlphaFoldDB" id="A0A9W9W7J1"/>
<feature type="region of interest" description="Disordered" evidence="7">
    <location>
        <begin position="650"/>
        <end position="673"/>
    </location>
</feature>
<dbReference type="RefSeq" id="XP_056492109.1">
    <property type="nucleotide sequence ID" value="XM_056626314.1"/>
</dbReference>
<feature type="transmembrane region" description="Helical" evidence="8">
    <location>
        <begin position="558"/>
        <end position="580"/>
    </location>
</feature>
<dbReference type="OrthoDB" id="19859at2759"/>
<organism evidence="9 10">
    <name type="scientific">Penicillium cosmopolitanum</name>
    <dbReference type="NCBI Taxonomy" id="1131564"/>
    <lineage>
        <taxon>Eukaryota</taxon>
        <taxon>Fungi</taxon>
        <taxon>Dikarya</taxon>
        <taxon>Ascomycota</taxon>
        <taxon>Pezizomycotina</taxon>
        <taxon>Eurotiomycetes</taxon>
        <taxon>Eurotiomycetidae</taxon>
        <taxon>Eurotiales</taxon>
        <taxon>Aspergillaceae</taxon>
        <taxon>Penicillium</taxon>
    </lineage>
</organism>
<evidence type="ECO:0000256" key="7">
    <source>
        <dbReference type="SAM" id="MobiDB-lite"/>
    </source>
</evidence>
<dbReference type="GO" id="GO:0000139">
    <property type="term" value="C:Golgi membrane"/>
    <property type="evidence" value="ECO:0007669"/>
    <property type="project" value="UniProtKB-SubCell"/>
</dbReference>
<dbReference type="InterPro" id="IPR003689">
    <property type="entry name" value="ZIP"/>
</dbReference>
<dbReference type="Proteomes" id="UP001147747">
    <property type="component" value="Unassembled WGS sequence"/>
</dbReference>
<dbReference type="InterPro" id="IPR007568">
    <property type="entry name" value="RTA1"/>
</dbReference>
<feature type="transmembrane region" description="Helical" evidence="8">
    <location>
        <begin position="132"/>
        <end position="151"/>
    </location>
</feature>
<evidence type="ECO:0000256" key="4">
    <source>
        <dbReference type="ARBA" id="ARBA00022989"/>
    </source>
</evidence>
<dbReference type="GO" id="GO:0006829">
    <property type="term" value="P:zinc ion transport"/>
    <property type="evidence" value="ECO:0007669"/>
    <property type="project" value="InterPro"/>
</dbReference>
<feature type="transmembrane region" description="Helical" evidence="8">
    <location>
        <begin position="336"/>
        <end position="358"/>
    </location>
</feature>
<feature type="region of interest" description="Disordered" evidence="7">
    <location>
        <begin position="420"/>
        <end position="459"/>
    </location>
</feature>
<evidence type="ECO:0000256" key="2">
    <source>
        <dbReference type="ARBA" id="ARBA00004394"/>
    </source>
</evidence>
<reference evidence="9" key="1">
    <citation type="submission" date="2022-12" db="EMBL/GenBank/DDBJ databases">
        <authorList>
            <person name="Petersen C."/>
        </authorList>
    </citation>
    <scope>NUCLEOTIDE SEQUENCE</scope>
    <source>
        <strain evidence="9">IBT 29677</strain>
    </source>
</reference>
<evidence type="ECO:0000256" key="8">
    <source>
        <dbReference type="SAM" id="Phobius"/>
    </source>
</evidence>
<comment type="subcellular location">
    <subcellularLocation>
        <location evidence="1">Endomembrane system</location>
        <topology evidence="1">Multi-pass membrane protein</topology>
    </subcellularLocation>
    <subcellularLocation>
        <location evidence="2">Golgi apparatus membrane</location>
    </subcellularLocation>
</comment>
<evidence type="ECO:0000256" key="1">
    <source>
        <dbReference type="ARBA" id="ARBA00004127"/>
    </source>
</evidence>
<proteinExistence type="predicted"/>
<feature type="transmembrane region" description="Helical" evidence="8">
    <location>
        <begin position="171"/>
        <end position="195"/>
    </location>
</feature>
<feature type="compositionally biased region" description="Basic and acidic residues" evidence="7">
    <location>
        <begin position="432"/>
        <end position="458"/>
    </location>
</feature>
<feature type="transmembrane region" description="Helical" evidence="8">
    <location>
        <begin position="306"/>
        <end position="330"/>
    </location>
</feature>
<dbReference type="InterPro" id="IPR045891">
    <property type="entry name" value="ZIP9"/>
</dbReference>
<evidence type="ECO:0000256" key="3">
    <source>
        <dbReference type="ARBA" id="ARBA00022692"/>
    </source>
</evidence>
<keyword evidence="4 8" id="KW-1133">Transmembrane helix</keyword>
<dbReference type="PANTHER" id="PTHR16133:SF0">
    <property type="entry name" value="ZINC_IRON REGULATED TRANSPORTER-RELATED PROTEIN 102B, ISOFORM E"/>
    <property type="match status" value="1"/>
</dbReference>
<feature type="transmembrane region" description="Helical" evidence="8">
    <location>
        <begin position="680"/>
        <end position="698"/>
    </location>
</feature>
<keyword evidence="5" id="KW-0333">Golgi apparatus</keyword>
<gene>
    <name evidence="9" type="ORF">N7509_001677</name>
</gene>
<evidence type="ECO:0000313" key="10">
    <source>
        <dbReference type="Proteomes" id="UP001147747"/>
    </source>
</evidence>
<keyword evidence="3 8" id="KW-0812">Transmembrane</keyword>
<dbReference type="PANTHER" id="PTHR16133">
    <property type="entry name" value="SOLUTE CARRIER FAMILY 39 ZINC TRANSPORTER , MEMBER 9-RELATED"/>
    <property type="match status" value="1"/>
</dbReference>
<protein>
    <submittedName>
        <fullName evidence="9">ZIP metal ion transporter</fullName>
    </submittedName>
</protein>
<sequence>MTLAIRSVQDTGEESHYSYDPSLAVAIVAAVLYGIAFLLTLIQWIRYKSWVWLTMVVAAAMEAVGYIARCISTQNVTEKSVYVLQFALVILAPVLMAACCYVLFGRIIFLVVPRESRTFKLCWVPPRFITPLFVGFDIVALFLQLVGAVMISSVSAGDTDAAQKLNRGKSIAQAGVIIQLVAFGMFSVAAVRFNFTSKRFTKSISERYESSGEKSYIIDGLVRKKHWPALLRVVNFTTLLILVRSVYRLVEFTEGTTGYLNTHEWTMYVFDALVIYPCVALYIYWHPGKYLPYLGFQATMEGLFTLLVLSIVMAITSFVVGSLPLAFTLSPSQLRLISSIGMGVLVGTSLIVIIPEGIETLYSAKTIRKQSLNARATTVEWQARNLPVAGIPTLNDDDVSSSSTTPVSFLSLDNADHETPLVNRDQASADSEVLRIRKEESSSDKSSQEEEEHEHESSPHAWIGIALVSGFILMYLIDKLPEFASPTKPERQPYHISLDNLGSGLRRNSSPIRDGGLLDAGQSSRRGHSFATTTGLVIHAAADGIALGASSSDTGLSFIIFLAIMVHKAPASFGLTSILLKQGLSSRTARAHLLVFSLAAPVGALATFLFAQMMGSSNGDEAAAHWRTGMLLLFSGGTFLYVAMHTMQENGPGSSSRTLPVNGYGDSREQGGEDKSMRDLIASVLGMILPLFLQIGHAH</sequence>
<comment type="caution">
    <text evidence="9">The sequence shown here is derived from an EMBL/GenBank/DDBJ whole genome shotgun (WGS) entry which is preliminary data.</text>
</comment>
<feature type="transmembrane region" description="Helical" evidence="8">
    <location>
        <begin position="23"/>
        <end position="42"/>
    </location>
</feature>